<gene>
    <name evidence="2" type="ORF">COCNU_05G000510</name>
</gene>
<dbReference type="PANTHER" id="PTHR34563:SF6">
    <property type="entry name" value="OS08G0416800 PROTEIN"/>
    <property type="match status" value="1"/>
</dbReference>
<reference evidence="2" key="2">
    <citation type="submission" date="2019-07" db="EMBL/GenBank/DDBJ databases">
        <authorList>
            <person name="Yang Y."/>
            <person name="Bocs S."/>
            <person name="Baudouin L."/>
        </authorList>
    </citation>
    <scope>NUCLEOTIDE SEQUENCE</scope>
    <source>
        <tissue evidence="2">Spear leaf of Hainan Tall coconut</tissue>
    </source>
</reference>
<reference evidence="2" key="1">
    <citation type="journal article" date="2017" name="Gigascience">
        <title>The genome draft of coconut (Cocos nucifera).</title>
        <authorList>
            <person name="Xiao Y."/>
            <person name="Xu P."/>
            <person name="Fan H."/>
            <person name="Baudouin L."/>
            <person name="Xia W."/>
            <person name="Bocs S."/>
            <person name="Xu J."/>
            <person name="Li Q."/>
            <person name="Guo A."/>
            <person name="Zhou L."/>
            <person name="Li J."/>
            <person name="Wu Y."/>
            <person name="Ma Z."/>
            <person name="Armero A."/>
            <person name="Issali A.E."/>
            <person name="Liu N."/>
            <person name="Peng M."/>
            <person name="Yang Y."/>
        </authorList>
    </citation>
    <scope>NUCLEOTIDE SEQUENCE</scope>
    <source>
        <tissue evidence="2">Spear leaf of Hainan Tall coconut</tissue>
    </source>
</reference>
<comment type="caution">
    <text evidence="2">The sequence shown here is derived from an EMBL/GenBank/DDBJ whole genome shotgun (WGS) entry which is preliminary data.</text>
</comment>
<name>A0A8K0I793_COCNU</name>
<accession>A0A8K0I793</accession>
<dbReference type="Proteomes" id="UP000797356">
    <property type="component" value="Chromosome 5"/>
</dbReference>
<sequence>MNSERTEENGKRGGGKERERKMAVVLGSIVDSIKTKVMKTLKKKKKSKVYARMDKSSSMKLKIRSLQAQRLIDQTLKAADRPGKISISS</sequence>
<evidence type="ECO:0000256" key="1">
    <source>
        <dbReference type="SAM" id="MobiDB-lite"/>
    </source>
</evidence>
<proteinExistence type="predicted"/>
<dbReference type="PANTHER" id="PTHR34563">
    <property type="entry name" value="BNACNNG33880D PROTEIN"/>
    <property type="match status" value="1"/>
</dbReference>
<organism evidence="2 3">
    <name type="scientific">Cocos nucifera</name>
    <name type="common">Coconut palm</name>
    <dbReference type="NCBI Taxonomy" id="13894"/>
    <lineage>
        <taxon>Eukaryota</taxon>
        <taxon>Viridiplantae</taxon>
        <taxon>Streptophyta</taxon>
        <taxon>Embryophyta</taxon>
        <taxon>Tracheophyta</taxon>
        <taxon>Spermatophyta</taxon>
        <taxon>Magnoliopsida</taxon>
        <taxon>Liliopsida</taxon>
        <taxon>Arecaceae</taxon>
        <taxon>Arecoideae</taxon>
        <taxon>Cocoseae</taxon>
        <taxon>Attaleinae</taxon>
        <taxon>Cocos</taxon>
    </lineage>
</organism>
<evidence type="ECO:0000313" key="3">
    <source>
        <dbReference type="Proteomes" id="UP000797356"/>
    </source>
</evidence>
<keyword evidence="3" id="KW-1185">Reference proteome</keyword>
<feature type="region of interest" description="Disordered" evidence="1">
    <location>
        <begin position="1"/>
        <end position="20"/>
    </location>
</feature>
<dbReference type="EMBL" id="CM017876">
    <property type="protein sequence ID" value="KAG1341822.1"/>
    <property type="molecule type" value="Genomic_DNA"/>
</dbReference>
<dbReference type="OrthoDB" id="691078at2759"/>
<evidence type="ECO:0000313" key="2">
    <source>
        <dbReference type="EMBL" id="KAG1341822.1"/>
    </source>
</evidence>
<dbReference type="AlphaFoldDB" id="A0A8K0I793"/>
<protein>
    <submittedName>
        <fullName evidence="2">Uncharacterized protein</fullName>
    </submittedName>
</protein>